<dbReference type="Proteomes" id="UP000317650">
    <property type="component" value="Chromosome 6"/>
</dbReference>
<name>A0A4S8IT98_MUSBA</name>
<protein>
    <submittedName>
        <fullName evidence="1">Uncharacterized protein</fullName>
    </submittedName>
</protein>
<reference evidence="1 2" key="1">
    <citation type="journal article" date="2019" name="Nat. Plants">
        <title>Genome sequencing of Musa balbisiana reveals subgenome evolution and function divergence in polyploid bananas.</title>
        <authorList>
            <person name="Yao X."/>
        </authorList>
    </citation>
    <scope>NUCLEOTIDE SEQUENCE [LARGE SCALE GENOMIC DNA]</scope>
    <source>
        <strain evidence="2">cv. DH-PKW</strain>
        <tissue evidence="1">Leaves</tissue>
    </source>
</reference>
<evidence type="ECO:0000313" key="2">
    <source>
        <dbReference type="Proteomes" id="UP000317650"/>
    </source>
</evidence>
<sequence>MRSLGASVGFHKYAQYMNPSINFFGDTRIVIVSTTQEFFFINFAVILGGNGLTYMMKTNWLIEQLSILFKRDKSVPVAVAELQLAAGPVDLLLGGLLEVPLGKLRRAHEPIGGGDVDAGEEDDDAVGDVEAILAVDVVLGVEEVVPFRLGLLVVREAEMVPFQLPGLASALDVCDDGIEGDLMVGGGVVAELEAAVVVLAVAAGGPRGYGGEKQEGEESDGGVD</sequence>
<proteinExistence type="predicted"/>
<gene>
    <name evidence="1" type="ORF">C4D60_Mb06t36390</name>
</gene>
<dbReference type="EMBL" id="PYDT01000009">
    <property type="protein sequence ID" value="THU51943.1"/>
    <property type="molecule type" value="Genomic_DNA"/>
</dbReference>
<organism evidence="1 2">
    <name type="scientific">Musa balbisiana</name>
    <name type="common">Banana</name>
    <dbReference type="NCBI Taxonomy" id="52838"/>
    <lineage>
        <taxon>Eukaryota</taxon>
        <taxon>Viridiplantae</taxon>
        <taxon>Streptophyta</taxon>
        <taxon>Embryophyta</taxon>
        <taxon>Tracheophyta</taxon>
        <taxon>Spermatophyta</taxon>
        <taxon>Magnoliopsida</taxon>
        <taxon>Liliopsida</taxon>
        <taxon>Zingiberales</taxon>
        <taxon>Musaceae</taxon>
        <taxon>Musa</taxon>
    </lineage>
</organism>
<evidence type="ECO:0000313" key="1">
    <source>
        <dbReference type="EMBL" id="THU51943.1"/>
    </source>
</evidence>
<keyword evidence="2" id="KW-1185">Reference proteome</keyword>
<accession>A0A4S8IT98</accession>
<comment type="caution">
    <text evidence="1">The sequence shown here is derived from an EMBL/GenBank/DDBJ whole genome shotgun (WGS) entry which is preliminary data.</text>
</comment>
<dbReference type="AlphaFoldDB" id="A0A4S8IT98"/>